<dbReference type="SUPFAM" id="SSF52540">
    <property type="entry name" value="P-loop containing nucleoside triphosphate hydrolases"/>
    <property type="match status" value="1"/>
</dbReference>
<dbReference type="Pfam" id="PF00025">
    <property type="entry name" value="Arf"/>
    <property type="match status" value="1"/>
</dbReference>
<evidence type="ECO:0000256" key="1">
    <source>
        <dbReference type="ARBA" id="ARBA00022741"/>
    </source>
</evidence>
<keyword evidence="1 3" id="KW-0547">Nucleotide-binding</keyword>
<proteinExistence type="predicted"/>
<sequence>MVAVGKGDASMMLTSSLMAGNVSPKALAASVSELVMAANGCCWAIATKSYQEILSCHFEGFNVETLKYKDSFITLWDAGGDSRIRPLWRHYTQNTTAIMFVLDCSDKARLIEARDELRKIVRK</sequence>
<dbReference type="GO" id="GO:0003924">
    <property type="term" value="F:GTPase activity"/>
    <property type="evidence" value="ECO:0007669"/>
    <property type="project" value="InterPro"/>
</dbReference>
<evidence type="ECO:0000256" key="2">
    <source>
        <dbReference type="ARBA" id="ARBA00023134"/>
    </source>
</evidence>
<keyword evidence="4" id="KW-1185">Reference proteome</keyword>
<dbReference type="InterPro" id="IPR006689">
    <property type="entry name" value="Small_GTPase_ARF/SAR"/>
</dbReference>
<dbReference type="WBParaSite" id="nRc.2.0.1.t03183-RA">
    <property type="protein sequence ID" value="nRc.2.0.1.t03183-RA"/>
    <property type="gene ID" value="nRc.2.0.1.g03183"/>
</dbReference>
<reference evidence="5" key="1">
    <citation type="submission" date="2022-11" db="UniProtKB">
        <authorList>
            <consortium name="WormBaseParasite"/>
        </authorList>
    </citation>
    <scope>IDENTIFICATION</scope>
</reference>
<evidence type="ECO:0000256" key="3">
    <source>
        <dbReference type="PIRSR" id="PIRSR606689-1"/>
    </source>
</evidence>
<dbReference type="Gene3D" id="3.40.50.300">
    <property type="entry name" value="P-loop containing nucleotide triphosphate hydrolases"/>
    <property type="match status" value="1"/>
</dbReference>
<dbReference type="InterPro" id="IPR024156">
    <property type="entry name" value="Small_GTPase_ARF"/>
</dbReference>
<feature type="binding site" evidence="3">
    <location>
        <position position="80"/>
    </location>
    <ligand>
        <name>GTP</name>
        <dbReference type="ChEBI" id="CHEBI:37565"/>
    </ligand>
</feature>
<protein>
    <submittedName>
        <fullName evidence="5">ADP-ribosylation factor</fullName>
    </submittedName>
</protein>
<dbReference type="Proteomes" id="UP000887565">
    <property type="component" value="Unplaced"/>
</dbReference>
<dbReference type="InterPro" id="IPR027417">
    <property type="entry name" value="P-loop_NTPase"/>
</dbReference>
<name>A0A915HMJ8_ROMCU</name>
<evidence type="ECO:0000313" key="4">
    <source>
        <dbReference type="Proteomes" id="UP000887565"/>
    </source>
</evidence>
<dbReference type="GO" id="GO:0005525">
    <property type="term" value="F:GTP binding"/>
    <property type="evidence" value="ECO:0007669"/>
    <property type="project" value="UniProtKB-KW"/>
</dbReference>
<evidence type="ECO:0000313" key="5">
    <source>
        <dbReference type="WBParaSite" id="nRc.2.0.1.t03183-RA"/>
    </source>
</evidence>
<keyword evidence="2 3" id="KW-0342">GTP-binding</keyword>
<organism evidence="4 5">
    <name type="scientific">Romanomermis culicivorax</name>
    <name type="common">Nematode worm</name>
    <dbReference type="NCBI Taxonomy" id="13658"/>
    <lineage>
        <taxon>Eukaryota</taxon>
        <taxon>Metazoa</taxon>
        <taxon>Ecdysozoa</taxon>
        <taxon>Nematoda</taxon>
        <taxon>Enoplea</taxon>
        <taxon>Dorylaimia</taxon>
        <taxon>Mermithida</taxon>
        <taxon>Mermithoidea</taxon>
        <taxon>Mermithidae</taxon>
        <taxon>Romanomermis</taxon>
    </lineage>
</organism>
<dbReference type="PANTHER" id="PTHR11711">
    <property type="entry name" value="ADP RIBOSYLATION FACTOR-RELATED"/>
    <property type="match status" value="1"/>
</dbReference>
<accession>A0A915HMJ8</accession>
<dbReference type="AlphaFoldDB" id="A0A915HMJ8"/>